<reference evidence="3 4" key="1">
    <citation type="submission" date="2019-12" db="EMBL/GenBank/DDBJ databases">
        <authorList>
            <person name="Alioto T."/>
            <person name="Alioto T."/>
            <person name="Gomez Garrido J."/>
        </authorList>
    </citation>
    <scope>NUCLEOTIDE SEQUENCE [LARGE SCALE GENOMIC DNA]</scope>
</reference>
<name>A0A8S0PX83_OLEEU</name>
<gene>
    <name evidence="3" type="ORF">OLEA9_A058417</name>
</gene>
<protein>
    <submittedName>
        <fullName evidence="3">Uncharacterized protein LOC111371543 isoform X1</fullName>
    </submittedName>
</protein>
<feature type="transmembrane region" description="Helical" evidence="2">
    <location>
        <begin position="128"/>
        <end position="150"/>
    </location>
</feature>
<comment type="caution">
    <text evidence="3">The sequence shown here is derived from an EMBL/GenBank/DDBJ whole genome shotgun (WGS) entry which is preliminary data.</text>
</comment>
<keyword evidence="2" id="KW-0472">Membrane</keyword>
<proteinExistence type="predicted"/>
<organism evidence="3 4">
    <name type="scientific">Olea europaea subsp. europaea</name>
    <dbReference type="NCBI Taxonomy" id="158383"/>
    <lineage>
        <taxon>Eukaryota</taxon>
        <taxon>Viridiplantae</taxon>
        <taxon>Streptophyta</taxon>
        <taxon>Embryophyta</taxon>
        <taxon>Tracheophyta</taxon>
        <taxon>Spermatophyta</taxon>
        <taxon>Magnoliopsida</taxon>
        <taxon>eudicotyledons</taxon>
        <taxon>Gunneridae</taxon>
        <taxon>Pentapetalae</taxon>
        <taxon>asterids</taxon>
        <taxon>lamiids</taxon>
        <taxon>Lamiales</taxon>
        <taxon>Oleaceae</taxon>
        <taxon>Oleeae</taxon>
        <taxon>Olea</taxon>
    </lineage>
</organism>
<dbReference type="EMBL" id="CACTIH010000249">
    <property type="protein sequence ID" value="CAA2958003.1"/>
    <property type="molecule type" value="Genomic_DNA"/>
</dbReference>
<feature type="transmembrane region" description="Helical" evidence="2">
    <location>
        <begin position="463"/>
        <end position="484"/>
    </location>
</feature>
<evidence type="ECO:0000313" key="3">
    <source>
        <dbReference type="EMBL" id="CAA2958003.1"/>
    </source>
</evidence>
<keyword evidence="4" id="KW-1185">Reference proteome</keyword>
<sequence length="524" mass="58510">MRYPPSKTARIILVAMVLALNFIQLPGLPTYSNPIDSGRHLAETEGINQSDDTVRVDPLDSFKKYRGGYDIRNKHYWSSTAFTGIYGYAIAAVWLLCGIGYGGFLLVTRTFMKNRKLKKRLPCHKQCYLHPLLLATFFTILAITATGLVLGGNAKFHSRAKTVIDIIIDTADDATDTIHEATGAMRNMSTNLREANGSSETTNFLTSTSRRLNTEAADIERQARKNRRAIDKGLKIVYIVSTLMISLNLVAVIALLVFGALKFRRILYILIALCWILTIFYWVFFGVYFFLGNFAGDTCTAFESFQQDPYNNTLSSILPCDELLSAEPILTDVSARVYDLVNEVNNNISSSYANIVQICNPFSPPPDYEYQPGSCLASSIKIGDIPRLLRMLTCPDSEGETCNGGILIPAREFNTIEAYTSSIQELLDVYPGMENLVECQMVKDAFSNILDDHCKPLKRYARMTWVSLVLLSVIMVALVLIWTIEVHHEQEHHSLGGSVKPHSTPADMPESETIKEANNDQIPV</sequence>
<feature type="region of interest" description="Disordered" evidence="1">
    <location>
        <begin position="493"/>
        <end position="524"/>
    </location>
</feature>
<dbReference type="Gramene" id="OE9A058417T1">
    <property type="protein sequence ID" value="OE9A058417C1"/>
    <property type="gene ID" value="OE9A058417"/>
</dbReference>
<feature type="transmembrane region" description="Helical" evidence="2">
    <location>
        <begin position="12"/>
        <end position="31"/>
    </location>
</feature>
<evidence type="ECO:0000256" key="1">
    <source>
        <dbReference type="SAM" id="MobiDB-lite"/>
    </source>
</evidence>
<accession>A0A8S0PX83</accession>
<dbReference type="InterPro" id="IPR040283">
    <property type="entry name" value="DDB_G0292058-like"/>
</dbReference>
<feature type="transmembrane region" description="Helical" evidence="2">
    <location>
        <begin position="266"/>
        <end position="291"/>
    </location>
</feature>
<feature type="transmembrane region" description="Helical" evidence="2">
    <location>
        <begin position="85"/>
        <end position="107"/>
    </location>
</feature>
<dbReference type="PANTHER" id="PTHR31414">
    <property type="entry name" value="TRANSMEMBRANE PROTEIN DDB_G0292058"/>
    <property type="match status" value="1"/>
</dbReference>
<evidence type="ECO:0000313" key="4">
    <source>
        <dbReference type="Proteomes" id="UP000594638"/>
    </source>
</evidence>
<dbReference type="PANTHER" id="PTHR31414:SF18">
    <property type="entry name" value="TRANSMEMBRANE PROTEIN-RELATED"/>
    <property type="match status" value="1"/>
</dbReference>
<dbReference type="AlphaFoldDB" id="A0A8S0PX83"/>
<dbReference type="OrthoDB" id="1922814at2759"/>
<keyword evidence="2" id="KW-0812">Transmembrane</keyword>
<dbReference type="Proteomes" id="UP000594638">
    <property type="component" value="Unassembled WGS sequence"/>
</dbReference>
<evidence type="ECO:0000256" key="2">
    <source>
        <dbReference type="SAM" id="Phobius"/>
    </source>
</evidence>
<dbReference type="GO" id="GO:0016020">
    <property type="term" value="C:membrane"/>
    <property type="evidence" value="ECO:0007669"/>
    <property type="project" value="TreeGrafter"/>
</dbReference>
<keyword evidence="2" id="KW-1133">Transmembrane helix</keyword>
<feature type="transmembrane region" description="Helical" evidence="2">
    <location>
        <begin position="236"/>
        <end position="259"/>
    </location>
</feature>